<organism evidence="1 2">
    <name type="scientific">Aeromonas veronii</name>
    <dbReference type="NCBI Taxonomy" id="654"/>
    <lineage>
        <taxon>Bacteria</taxon>
        <taxon>Pseudomonadati</taxon>
        <taxon>Pseudomonadota</taxon>
        <taxon>Gammaproteobacteria</taxon>
        <taxon>Aeromonadales</taxon>
        <taxon>Aeromonadaceae</taxon>
        <taxon>Aeromonas</taxon>
    </lineage>
</organism>
<accession>A0A2T4MWP8</accession>
<reference evidence="1 2" key="1">
    <citation type="submission" date="2018-03" db="EMBL/GenBank/DDBJ databases">
        <title>Aeromonas veronii whole genome sequencing and analysis.</title>
        <authorList>
            <person name="Xie H."/>
            <person name="Liu T."/>
            <person name="Wang K."/>
        </authorList>
    </citation>
    <scope>NUCLEOTIDE SEQUENCE [LARGE SCALE GENOMIC DNA]</scope>
    <source>
        <strain evidence="1 2">XH.VA.1</strain>
    </source>
</reference>
<evidence type="ECO:0000313" key="1">
    <source>
        <dbReference type="EMBL" id="PTH79013.1"/>
    </source>
</evidence>
<sequence>MTQPQVTRNIVVCIDNLTGQAFHELGKGDDVFVADEVLIHPGAKYPNRIVIAMANVGQGDDIAMLSVFYHIGFKSWTLCTEYHVKQKATHYERMPLPVAIAEFERIVGVSLPQIKMIHHGVGIYSATTTHHGNNPFALVAGKNYVLVSNKGQSNSSIRKRLRAENKHDRIVMIDLDGEQGEYFDPVQMFSLHDWQDLREA</sequence>
<protein>
    <submittedName>
        <fullName evidence="1">Uncharacterized protein</fullName>
    </submittedName>
</protein>
<dbReference type="Proteomes" id="UP000241986">
    <property type="component" value="Unassembled WGS sequence"/>
</dbReference>
<gene>
    <name evidence="1" type="ORF">DAA48_21480</name>
</gene>
<evidence type="ECO:0000313" key="2">
    <source>
        <dbReference type="Proteomes" id="UP000241986"/>
    </source>
</evidence>
<dbReference type="EMBL" id="PZKL01000045">
    <property type="protein sequence ID" value="PTH79013.1"/>
    <property type="molecule type" value="Genomic_DNA"/>
</dbReference>
<comment type="caution">
    <text evidence="1">The sequence shown here is derived from an EMBL/GenBank/DDBJ whole genome shotgun (WGS) entry which is preliminary data.</text>
</comment>
<name>A0A2T4MWP8_AERVE</name>
<proteinExistence type="predicted"/>
<dbReference type="AlphaFoldDB" id="A0A2T4MWP8"/>
<dbReference type="RefSeq" id="WP_107684638.1">
    <property type="nucleotide sequence ID" value="NZ_PZKL01000045.1"/>
</dbReference>